<feature type="repeat" description="PPR" evidence="3">
    <location>
        <begin position="404"/>
        <end position="438"/>
    </location>
</feature>
<evidence type="ECO:0000256" key="2">
    <source>
        <dbReference type="ARBA" id="ARBA00022737"/>
    </source>
</evidence>
<sequence length="725" mass="82144">MTTGRLATPLPVRRIIKYNIQGGLQLHLALRFCSSASRAYSDSEDGGSEPRKSCTKNKRAKSMARLINSKPWSSELESSLSSGLPSLSKTTVIHTLRLIVSPSKALQFFDWAQKMGYSHDDQSYSFMLQILGRNRDLNIARNFLFSIEKRSNGAVKLEDRFFNSLIRSYGKAGLLLEAIKLFKSMKSVGVSPSAVTFNGVLMILLQRGRTNMAKNVFDEMLSTYGVTPDTYTFNILIRGFCKNSMVDDGFRFFKEMARFKCDPDVVTYNTLVDGLCRVGKVRIAHNVVKGMVNKERPDLVPDVVTYTTLVRGYCMKQEVDEALVVFEEMVSRGLKPNEFTYNTLVKGLSEVQRFDKVKEILRDGGFTPDTCTYNILIDSQCHAGNLSEALEVLKRMKELNVQPDSATYSVLIRNLCQKGDFKRAEGLLDELIEKEIVLSKEGCKPLVAAYNSMFEFLCRNGKTRKAERVFRQLMKRGTQDPPSYKTLIMGHCREGTFEAGYELLVFMLRRDFVPDFETYQSLIDGLLQKGDPLLAHQTLEKMLKSSHLPKTSVFHSILAGLLNKDCAHESASFIELMLENKIRQNVTLSTNTVKLLLSHGKRNKAFQIVMLLYENGYVLYMEELIGFLCQTRKFLDAHKMLLFCLEKDHNVDMDMCSIVTENLCKMKKLSEAFGLYYVLVEKGNHPQLSCLEGLKVALEAAGRSEEAKFVAKRMTNPRQLNLKSA</sequence>
<dbReference type="InterPro" id="IPR011990">
    <property type="entry name" value="TPR-like_helical_dom_sf"/>
</dbReference>
<feature type="repeat" description="PPR" evidence="3">
    <location>
        <begin position="369"/>
        <end position="403"/>
    </location>
</feature>
<dbReference type="Pfam" id="PF13041">
    <property type="entry name" value="PPR_2"/>
    <property type="match status" value="5"/>
</dbReference>
<reference evidence="5" key="1">
    <citation type="submission" date="2022-02" db="EMBL/GenBank/DDBJ databases">
        <authorList>
            <person name="Henning P.M."/>
            <person name="McCubbin A.G."/>
            <person name="Shore J.S."/>
        </authorList>
    </citation>
    <scope>NUCLEOTIDE SEQUENCE</scope>
    <source>
        <strain evidence="5">F60SS</strain>
        <tissue evidence="5">Leaves</tissue>
    </source>
</reference>
<feature type="repeat" description="PPR" evidence="3">
    <location>
        <begin position="480"/>
        <end position="514"/>
    </location>
</feature>
<gene>
    <name evidence="5" type="ORF">Tsubulata_008251</name>
</gene>
<dbReference type="NCBIfam" id="TIGR00756">
    <property type="entry name" value="PPR"/>
    <property type="match status" value="10"/>
</dbReference>
<dbReference type="Gene3D" id="1.25.40.10">
    <property type="entry name" value="Tetratricopeptide repeat domain"/>
    <property type="match status" value="6"/>
</dbReference>
<evidence type="ECO:0000256" key="3">
    <source>
        <dbReference type="PROSITE-ProRule" id="PRU00708"/>
    </source>
</evidence>
<evidence type="ECO:0000313" key="6">
    <source>
        <dbReference type="Proteomes" id="UP001141552"/>
    </source>
</evidence>
<dbReference type="EMBL" id="JAKUCV010006380">
    <property type="protein sequence ID" value="KAJ4827634.1"/>
    <property type="molecule type" value="Genomic_DNA"/>
</dbReference>
<dbReference type="OrthoDB" id="185373at2759"/>
<reference evidence="5" key="2">
    <citation type="journal article" date="2023" name="Plants (Basel)">
        <title>Annotation of the Turnera subulata (Passifloraceae) Draft Genome Reveals the S-Locus Evolved after the Divergence of Turneroideae from Passifloroideae in a Stepwise Manner.</title>
        <authorList>
            <person name="Henning P.M."/>
            <person name="Roalson E.H."/>
            <person name="Mir W."/>
            <person name="McCubbin A.G."/>
            <person name="Shore J.S."/>
        </authorList>
    </citation>
    <scope>NUCLEOTIDE SEQUENCE</scope>
    <source>
        <strain evidence="5">F60SS</strain>
    </source>
</reference>
<feature type="repeat" description="PPR" evidence="3">
    <location>
        <begin position="229"/>
        <end position="263"/>
    </location>
</feature>
<dbReference type="PANTHER" id="PTHR47936">
    <property type="entry name" value="PPR_LONG DOMAIN-CONTAINING PROTEIN"/>
    <property type="match status" value="1"/>
</dbReference>
<comment type="similarity">
    <text evidence="1">Belongs to the PPR family. P subfamily.</text>
</comment>
<evidence type="ECO:0000313" key="5">
    <source>
        <dbReference type="EMBL" id="KAJ4827634.1"/>
    </source>
</evidence>
<keyword evidence="6" id="KW-1185">Reference proteome</keyword>
<dbReference type="AlphaFoldDB" id="A0A9Q0FBG5"/>
<proteinExistence type="inferred from homology"/>
<organism evidence="5 6">
    <name type="scientific">Turnera subulata</name>
    <dbReference type="NCBI Taxonomy" id="218843"/>
    <lineage>
        <taxon>Eukaryota</taxon>
        <taxon>Viridiplantae</taxon>
        <taxon>Streptophyta</taxon>
        <taxon>Embryophyta</taxon>
        <taxon>Tracheophyta</taxon>
        <taxon>Spermatophyta</taxon>
        <taxon>Magnoliopsida</taxon>
        <taxon>eudicotyledons</taxon>
        <taxon>Gunneridae</taxon>
        <taxon>Pentapetalae</taxon>
        <taxon>rosids</taxon>
        <taxon>fabids</taxon>
        <taxon>Malpighiales</taxon>
        <taxon>Passifloraceae</taxon>
        <taxon>Turnera</taxon>
    </lineage>
</organism>
<feature type="compositionally biased region" description="Basic residues" evidence="4">
    <location>
        <begin position="53"/>
        <end position="62"/>
    </location>
</feature>
<evidence type="ECO:0000256" key="4">
    <source>
        <dbReference type="SAM" id="MobiDB-lite"/>
    </source>
</evidence>
<dbReference type="PANTHER" id="PTHR47936:SF1">
    <property type="entry name" value="PENTATRICOPEPTIDE REPEAT-CONTAINING PROTEIN GUN1, CHLOROPLASTIC"/>
    <property type="match status" value="1"/>
</dbReference>
<feature type="repeat" description="PPR" evidence="3">
    <location>
        <begin position="302"/>
        <end position="336"/>
    </location>
</feature>
<feature type="repeat" description="PPR" evidence="3">
    <location>
        <begin position="264"/>
        <end position="298"/>
    </location>
</feature>
<name>A0A9Q0FBG5_9ROSI</name>
<dbReference type="InterPro" id="IPR002885">
    <property type="entry name" value="PPR_rpt"/>
</dbReference>
<feature type="repeat" description="PPR" evidence="3">
    <location>
        <begin position="515"/>
        <end position="549"/>
    </location>
</feature>
<feature type="repeat" description="PPR" evidence="3">
    <location>
        <begin position="158"/>
        <end position="192"/>
    </location>
</feature>
<accession>A0A9Q0FBG5</accession>
<dbReference type="PROSITE" id="PS51375">
    <property type="entry name" value="PPR"/>
    <property type="match status" value="9"/>
</dbReference>
<protein>
    <recommendedName>
        <fullName evidence="7">Pentacotripeptide-repeat region of PRORP domain-containing protein</fullName>
    </recommendedName>
</protein>
<comment type="caution">
    <text evidence="5">The sequence shown here is derived from an EMBL/GenBank/DDBJ whole genome shotgun (WGS) entry which is preliminary data.</text>
</comment>
<dbReference type="Proteomes" id="UP001141552">
    <property type="component" value="Unassembled WGS sequence"/>
</dbReference>
<feature type="region of interest" description="Disordered" evidence="4">
    <location>
        <begin position="39"/>
        <end position="62"/>
    </location>
</feature>
<evidence type="ECO:0000256" key="1">
    <source>
        <dbReference type="ARBA" id="ARBA00007626"/>
    </source>
</evidence>
<dbReference type="Pfam" id="PF01535">
    <property type="entry name" value="PPR"/>
    <property type="match status" value="1"/>
</dbReference>
<keyword evidence="2" id="KW-0677">Repeat</keyword>
<feature type="repeat" description="PPR" evidence="3">
    <location>
        <begin position="446"/>
        <end position="476"/>
    </location>
</feature>
<evidence type="ECO:0008006" key="7">
    <source>
        <dbReference type="Google" id="ProtNLM"/>
    </source>
</evidence>